<gene>
    <name evidence="1" type="ORF">SS50377_16509</name>
    <name evidence="2" type="ORF">SS50377_16514</name>
    <name evidence="3" type="ORF">SS50377_27100</name>
    <name evidence="4" type="ORF">SS50377_27105</name>
</gene>
<dbReference type="Proteomes" id="UP000018208">
    <property type="component" value="Unassembled WGS sequence"/>
</dbReference>
<evidence type="ECO:0000313" key="3">
    <source>
        <dbReference type="EMBL" id="KAH0570810.1"/>
    </source>
</evidence>
<sequence>MSLKTIDFDDMNISYYHSSPQGSAEKLLFIPDLLIPASVYVAFLEKLGMEYICPILAPDQLQQASTVIQGLLKALGMDNGVFVLGSHLTGASIDLLPFRRNIARMVLFDPLVENFIPYKLEHSTGTCCSAESLDMDIFRAQLFRRNFEAVKDLGTSDLELRVRVEAFCDAAPTPYNARELIQFAQDELVSIRVIRCTEQRNMTYTTKSGVSDQTIDGPCFMFDDEKAQRAFILPLVTNSVSCTRDVELSD</sequence>
<dbReference type="EMBL" id="KI546134">
    <property type="protein sequence ID" value="EST43774.1"/>
    <property type="molecule type" value="Genomic_DNA"/>
</dbReference>
<dbReference type="VEuPathDB" id="GiardiaDB:SS50377_27105"/>
<organism evidence="1">
    <name type="scientific">Spironucleus salmonicida</name>
    <dbReference type="NCBI Taxonomy" id="348837"/>
    <lineage>
        <taxon>Eukaryota</taxon>
        <taxon>Metamonada</taxon>
        <taxon>Diplomonadida</taxon>
        <taxon>Hexamitidae</taxon>
        <taxon>Hexamitinae</taxon>
        <taxon>Spironucleus</taxon>
    </lineage>
</organism>
<evidence type="ECO:0000313" key="4">
    <source>
        <dbReference type="EMBL" id="KAH0570814.1"/>
    </source>
</evidence>
<protein>
    <submittedName>
        <fullName evidence="1">Uncharacterized protein</fullName>
    </submittedName>
</protein>
<proteinExistence type="predicted"/>
<reference evidence="3" key="2">
    <citation type="submission" date="2020-12" db="EMBL/GenBank/DDBJ databases">
        <title>New Spironucleus salmonicida genome in near-complete chromosomes.</title>
        <authorList>
            <person name="Xu F."/>
            <person name="Kurt Z."/>
            <person name="Jimenez-Gonzalez A."/>
            <person name="Astvaldsson A."/>
            <person name="Andersson J.O."/>
            <person name="Svard S.G."/>
        </authorList>
    </citation>
    <scope>NUCLEOTIDE SEQUENCE</scope>
    <source>
        <strain evidence="3">ATCC 50377</strain>
    </source>
</reference>
<accession>V6LSL2</accession>
<dbReference type="EMBL" id="AUWU02000007">
    <property type="protein sequence ID" value="KAH0570810.1"/>
    <property type="molecule type" value="Genomic_DNA"/>
</dbReference>
<name>V6LSL2_9EUKA</name>
<dbReference type="VEuPathDB" id="GiardiaDB:SS50377_27100"/>
<dbReference type="EMBL" id="AUWU02000007">
    <property type="protein sequence ID" value="KAH0570814.1"/>
    <property type="molecule type" value="Genomic_DNA"/>
</dbReference>
<evidence type="ECO:0000313" key="1">
    <source>
        <dbReference type="EMBL" id="EST43769.1"/>
    </source>
</evidence>
<keyword evidence="5" id="KW-1185">Reference proteome</keyword>
<evidence type="ECO:0000313" key="2">
    <source>
        <dbReference type="EMBL" id="EST43774.1"/>
    </source>
</evidence>
<dbReference type="AlphaFoldDB" id="V6LSL2"/>
<evidence type="ECO:0000313" key="5">
    <source>
        <dbReference type="Proteomes" id="UP000018208"/>
    </source>
</evidence>
<dbReference type="EMBL" id="KI546134">
    <property type="protein sequence ID" value="EST43769.1"/>
    <property type="molecule type" value="Genomic_DNA"/>
</dbReference>
<reference evidence="1 3" key="1">
    <citation type="journal article" date="2014" name="PLoS Genet.">
        <title>The Genome of Spironucleus salmonicida Highlights a Fish Pathogen Adapted to Fluctuating Environments.</title>
        <authorList>
            <person name="Xu F."/>
            <person name="Jerlstrom-Hultqvist J."/>
            <person name="Einarsson E."/>
            <person name="Astvaldsson A."/>
            <person name="Svard S.G."/>
            <person name="Andersson J.O."/>
        </authorList>
    </citation>
    <scope>NUCLEOTIDE SEQUENCE</scope>
    <source>
        <strain evidence="3">ATCC 50377</strain>
    </source>
</reference>